<dbReference type="AlphaFoldDB" id="A0A4R2JIS0"/>
<keyword evidence="2" id="KW-1185">Reference proteome</keyword>
<reference evidence="1 2" key="1">
    <citation type="submission" date="2019-03" db="EMBL/GenBank/DDBJ databases">
        <title>Genomic Encyclopedia of Type Strains, Phase IV (KMG-IV): sequencing the most valuable type-strain genomes for metagenomic binning, comparative biology and taxonomic classification.</title>
        <authorList>
            <person name="Goeker M."/>
        </authorList>
    </citation>
    <scope>NUCLEOTIDE SEQUENCE [LARGE SCALE GENOMIC DNA]</scope>
    <source>
        <strain evidence="1 2">DSM 45934</strain>
    </source>
</reference>
<proteinExistence type="predicted"/>
<evidence type="ECO:0000313" key="1">
    <source>
        <dbReference type="EMBL" id="TCO56878.1"/>
    </source>
</evidence>
<comment type="caution">
    <text evidence="1">The sequence shown here is derived from an EMBL/GenBank/DDBJ whole genome shotgun (WGS) entry which is preliminary data.</text>
</comment>
<organism evidence="1 2">
    <name type="scientific">Actinocrispum wychmicini</name>
    <dbReference type="NCBI Taxonomy" id="1213861"/>
    <lineage>
        <taxon>Bacteria</taxon>
        <taxon>Bacillati</taxon>
        <taxon>Actinomycetota</taxon>
        <taxon>Actinomycetes</taxon>
        <taxon>Pseudonocardiales</taxon>
        <taxon>Pseudonocardiaceae</taxon>
        <taxon>Actinocrispum</taxon>
    </lineage>
</organism>
<gene>
    <name evidence="1" type="ORF">EV192_106353</name>
</gene>
<protein>
    <recommendedName>
        <fullName evidence="3">Phosphotransferase family enzyme</fullName>
    </recommendedName>
</protein>
<evidence type="ECO:0000313" key="2">
    <source>
        <dbReference type="Proteomes" id="UP000295680"/>
    </source>
</evidence>
<dbReference type="SUPFAM" id="SSF56112">
    <property type="entry name" value="Protein kinase-like (PK-like)"/>
    <property type="match status" value="1"/>
</dbReference>
<accession>A0A4R2JIS0</accession>
<evidence type="ECO:0008006" key="3">
    <source>
        <dbReference type="Google" id="ProtNLM"/>
    </source>
</evidence>
<dbReference type="Proteomes" id="UP000295680">
    <property type="component" value="Unassembled WGS sequence"/>
</dbReference>
<name>A0A4R2JIS0_9PSEU</name>
<dbReference type="EMBL" id="SLWS01000006">
    <property type="protein sequence ID" value="TCO56878.1"/>
    <property type="molecule type" value="Genomic_DNA"/>
</dbReference>
<sequence>MSWVDRANDRVWRADETEFIPAKSVIPWGVLREAPDLSAVWWQRLDESLDALSTQETTRVAVRQQRIDDGITAMFRGLDTTVDEWATAHGDFYWQNLTAPEFCILDWEDWGVAPRGWDAASLWHNSLLVPALADRIYRERGADLDSRSGLLCQLMRCAEILTAPAGYADDFVEPSKIHAQRIIDQLTSPS</sequence>
<dbReference type="InterPro" id="IPR011009">
    <property type="entry name" value="Kinase-like_dom_sf"/>
</dbReference>